<name>A0A6B9L8V5_PLARH</name>
<protein>
    <submittedName>
        <fullName evidence="2">Venom hemolysin-like protein 6</fullName>
    </submittedName>
</protein>
<organism evidence="2">
    <name type="scientific">Platymeris rhadamanthus</name>
    <name type="common">Red spot assassin bug</name>
    <dbReference type="NCBI Taxonomy" id="1134088"/>
    <lineage>
        <taxon>Eukaryota</taxon>
        <taxon>Metazoa</taxon>
        <taxon>Ecdysozoa</taxon>
        <taxon>Arthropoda</taxon>
        <taxon>Hexapoda</taxon>
        <taxon>Insecta</taxon>
        <taxon>Pterygota</taxon>
        <taxon>Neoptera</taxon>
        <taxon>Paraneoptera</taxon>
        <taxon>Hemiptera</taxon>
        <taxon>Heteroptera</taxon>
        <taxon>Panheteroptera</taxon>
        <taxon>Cimicomorpha</taxon>
        <taxon>Reduviidae</taxon>
        <taxon>Platymeris</taxon>
    </lineage>
</organism>
<feature type="signal peptide" evidence="1">
    <location>
        <begin position="1"/>
        <end position="20"/>
    </location>
</feature>
<dbReference type="EMBL" id="MN208324">
    <property type="protein sequence ID" value="QHB21513.1"/>
    <property type="molecule type" value="mRNA"/>
</dbReference>
<evidence type="ECO:0000256" key="1">
    <source>
        <dbReference type="SAM" id="SignalP"/>
    </source>
</evidence>
<proteinExistence type="evidence at transcript level"/>
<keyword evidence="1" id="KW-0732">Signal</keyword>
<sequence>MRQLLVVLFSFALVHRIVLGAPKPSIFSFLSSGANLLKDRIEKSATALGQVMNVGNQATQLGTKLTGKATYMGTSIGKMGVSSATTLGESALNGGVAIANKGLDFINSFGGNIPLLGAKVQLGTGMGKWGLSLGQSLGQNVLDLTNSLGHGGLSAANTAVQLTTGSVGGLASAGFGLGKKGIDAGAKAMTNAIDAGVQSMKEMFGRPSNGAQPVDGATTITSY</sequence>
<reference evidence="2" key="1">
    <citation type="journal article" date="2019" name="Toxins">
        <title>Missiles of mass disruption: composition and glandular origin of venom used as a projectile defensive weapon by the assassin bug Platymeris rhadamanthus.</title>
        <authorList>
            <person name="Walker A.A."/>
            <person name="Robinson S.D."/>
            <person name="Undheim E.A.B."/>
            <person name="Jin J."/>
            <person name="Han X."/>
            <person name="Fry B.G."/>
            <person name="Vetter I."/>
            <person name="King G.F."/>
        </authorList>
    </citation>
    <scope>NUCLEOTIDE SEQUENCE</scope>
    <source>
        <tissue evidence="2">Venom glands</tissue>
    </source>
</reference>
<evidence type="ECO:0000313" key="2">
    <source>
        <dbReference type="EMBL" id="QHB21513.1"/>
    </source>
</evidence>
<dbReference type="AlphaFoldDB" id="A0A6B9L8V5"/>
<accession>A0A6B9L8V5</accession>
<feature type="chain" id="PRO_5025329959" evidence="1">
    <location>
        <begin position="21"/>
        <end position="223"/>
    </location>
</feature>